<dbReference type="AlphaFoldDB" id="A0A3S0HA76"/>
<organism evidence="2 3">
    <name type="scientific">Variovorax gossypii</name>
    <dbReference type="NCBI Taxonomy" id="1679495"/>
    <lineage>
        <taxon>Bacteria</taxon>
        <taxon>Pseudomonadati</taxon>
        <taxon>Pseudomonadota</taxon>
        <taxon>Betaproteobacteria</taxon>
        <taxon>Burkholderiales</taxon>
        <taxon>Comamonadaceae</taxon>
        <taxon>Variovorax</taxon>
    </lineage>
</organism>
<dbReference type="OrthoDB" id="10005146at2"/>
<dbReference type="Proteomes" id="UP000267418">
    <property type="component" value="Unassembled WGS sequence"/>
</dbReference>
<dbReference type="EMBL" id="RXOE01000012">
    <property type="protein sequence ID" value="RTQ30671.1"/>
    <property type="molecule type" value="Genomic_DNA"/>
</dbReference>
<gene>
    <name evidence="2" type="ORF">EJP69_28720</name>
</gene>
<comment type="caution">
    <text evidence="2">The sequence shown here is derived from an EMBL/GenBank/DDBJ whole genome shotgun (WGS) entry which is preliminary data.</text>
</comment>
<accession>A0A3S0HA76</accession>
<proteinExistence type="predicted"/>
<sequence>MFTGLTGHPPRGHARRPSGAARPSAAASLPGHFALALQSEESAAAIQEALARCDAARDIAPVSLSVERGQQRVLSSDPADASAVAPLMLTTTDVDLFKRWIGAPDESCRAHAETHQYWPLPTRAWSGRSVSSRRDFTAEEAADIERAGRVYLFGDSALVRDYRDVIGLYHGTFEAAIYAMDELSVMPGARLSVVGAPAVLLCSKFDLHAPGQLVLHTPCHAHFGSVRKFCGAPSLN</sequence>
<protein>
    <submittedName>
        <fullName evidence="2">Uncharacterized protein</fullName>
    </submittedName>
</protein>
<keyword evidence="3" id="KW-1185">Reference proteome</keyword>
<evidence type="ECO:0000313" key="3">
    <source>
        <dbReference type="Proteomes" id="UP000267418"/>
    </source>
</evidence>
<evidence type="ECO:0000256" key="1">
    <source>
        <dbReference type="SAM" id="MobiDB-lite"/>
    </source>
</evidence>
<feature type="region of interest" description="Disordered" evidence="1">
    <location>
        <begin position="1"/>
        <end position="25"/>
    </location>
</feature>
<dbReference type="RefSeq" id="WP_126473792.1">
    <property type="nucleotide sequence ID" value="NZ_RXOE01000012.1"/>
</dbReference>
<name>A0A3S0HA76_9BURK</name>
<evidence type="ECO:0000313" key="2">
    <source>
        <dbReference type="EMBL" id="RTQ30671.1"/>
    </source>
</evidence>
<reference evidence="2 3" key="1">
    <citation type="submission" date="2018-12" db="EMBL/GenBank/DDBJ databases">
        <title>The genome of Variovorax gossypii DSM 100435.</title>
        <authorList>
            <person name="Gao J."/>
            <person name="Sun J."/>
        </authorList>
    </citation>
    <scope>NUCLEOTIDE SEQUENCE [LARGE SCALE GENOMIC DNA]</scope>
    <source>
        <strain evidence="2 3">DSM 100435</strain>
    </source>
</reference>